<dbReference type="Pfam" id="PF02018">
    <property type="entry name" value="CBM_4_9"/>
    <property type="match status" value="1"/>
</dbReference>
<evidence type="ECO:0000259" key="3">
    <source>
        <dbReference type="Pfam" id="PF13403"/>
    </source>
</evidence>
<accession>A0A2T0W1N1</accession>
<dbReference type="SUPFAM" id="SSF49785">
    <property type="entry name" value="Galactose-binding domain-like"/>
    <property type="match status" value="1"/>
</dbReference>
<comment type="caution">
    <text evidence="4">The sequence shown here is derived from an EMBL/GenBank/DDBJ whole genome shotgun (WGS) entry which is preliminary data.</text>
</comment>
<keyword evidence="1" id="KW-0378">Hydrolase</keyword>
<dbReference type="Gene3D" id="2.60.120.260">
    <property type="entry name" value="Galactose-binding domain-like"/>
    <property type="match status" value="1"/>
</dbReference>
<keyword evidence="5" id="KW-1185">Reference proteome</keyword>
<dbReference type="InterPro" id="IPR036844">
    <property type="entry name" value="Hint_dom_sf"/>
</dbReference>
<dbReference type="EMBL" id="PVTP01000003">
    <property type="protein sequence ID" value="PRY78911.1"/>
    <property type="molecule type" value="Genomic_DNA"/>
</dbReference>
<feature type="domain" description="Hedgehog/Intein (Hint)" evidence="3">
    <location>
        <begin position="150"/>
        <end position="296"/>
    </location>
</feature>
<dbReference type="Pfam" id="PF13403">
    <property type="entry name" value="Hint_2"/>
    <property type="match status" value="1"/>
</dbReference>
<dbReference type="OrthoDB" id="6305173at2"/>
<evidence type="ECO:0000256" key="1">
    <source>
        <dbReference type="ARBA" id="ARBA00022801"/>
    </source>
</evidence>
<evidence type="ECO:0000313" key="5">
    <source>
        <dbReference type="Proteomes" id="UP000238007"/>
    </source>
</evidence>
<feature type="domain" description="CBM-cenC" evidence="2">
    <location>
        <begin position="3"/>
        <end position="124"/>
    </location>
</feature>
<dbReference type="GO" id="GO:0016798">
    <property type="term" value="F:hydrolase activity, acting on glycosyl bonds"/>
    <property type="evidence" value="ECO:0007669"/>
    <property type="project" value="InterPro"/>
</dbReference>
<sequence length="368" mass="40075">MTVLTNGDFSSGLTDWTVTGAGPTSPTADAASGGVIFGYSNDVQDGDSISQGVNLTAGEEYSFTLTLSEVGPSLGYGGGALTIDLQDNASSGFTNIGSITVGHEETNTVTFTFTSPYDSSTLIIRGQYAFGDGSNYLLLDDLVLTPTTVPCFTRGTMIHTPNGPKAIEKLKVGDLVDTLDHGPQAIRWIGTSPISFVERPLSCKLRPIIIRAGALGPGVPHVDMRVSRQHRMLISSKIAERMFNVPQVLIPAVRLLILPNVEIDEEVQEIDYLHLMFDRHQVIWADGAPAESFFFGPEAIKYLEHDAREEVEALFPELVSGEAMYEPARIIPVGKKQKKLIERHASNSQDLLSNRFLRSGLRLQVDLR</sequence>
<dbReference type="AlphaFoldDB" id="A0A2T0W1N1"/>
<evidence type="ECO:0000259" key="2">
    <source>
        <dbReference type="Pfam" id="PF02018"/>
    </source>
</evidence>
<reference evidence="4 5" key="1">
    <citation type="submission" date="2018-03" db="EMBL/GenBank/DDBJ databases">
        <title>Genomic Encyclopedia of Archaeal and Bacterial Type Strains, Phase II (KMG-II): from individual species to whole genera.</title>
        <authorList>
            <person name="Goeker M."/>
        </authorList>
    </citation>
    <scope>NUCLEOTIDE SEQUENCE [LARGE SCALE GENOMIC DNA]</scope>
    <source>
        <strain evidence="4 5">DSM 101533</strain>
    </source>
</reference>
<protein>
    <submittedName>
        <fullName evidence="4">Carbohydrate binding protein</fullName>
    </submittedName>
</protein>
<dbReference type="InterPro" id="IPR008979">
    <property type="entry name" value="Galactose-bd-like_sf"/>
</dbReference>
<dbReference type="SUPFAM" id="SSF51294">
    <property type="entry name" value="Hedgehog/intein (Hint) domain"/>
    <property type="match status" value="1"/>
</dbReference>
<dbReference type="InterPro" id="IPR003305">
    <property type="entry name" value="CenC_carb-bd"/>
</dbReference>
<proteinExistence type="predicted"/>
<gene>
    <name evidence="4" type="ORF">CLV80_103240</name>
</gene>
<dbReference type="Proteomes" id="UP000238007">
    <property type="component" value="Unassembled WGS sequence"/>
</dbReference>
<dbReference type="Gene3D" id="2.170.16.10">
    <property type="entry name" value="Hedgehog/Intein (Hint) domain"/>
    <property type="match status" value="1"/>
</dbReference>
<name>A0A2T0W1N1_9RHOB</name>
<organism evidence="4 5">
    <name type="scientific">Yoonia maritima</name>
    <dbReference type="NCBI Taxonomy" id="1435347"/>
    <lineage>
        <taxon>Bacteria</taxon>
        <taxon>Pseudomonadati</taxon>
        <taxon>Pseudomonadota</taxon>
        <taxon>Alphaproteobacteria</taxon>
        <taxon>Rhodobacterales</taxon>
        <taxon>Paracoccaceae</taxon>
        <taxon>Yoonia</taxon>
    </lineage>
</organism>
<dbReference type="InterPro" id="IPR028992">
    <property type="entry name" value="Hedgehog/Intein_dom"/>
</dbReference>
<evidence type="ECO:0000313" key="4">
    <source>
        <dbReference type="EMBL" id="PRY78911.1"/>
    </source>
</evidence>